<dbReference type="EMBL" id="JANPWB010000005">
    <property type="protein sequence ID" value="KAJ1187179.1"/>
    <property type="molecule type" value="Genomic_DNA"/>
</dbReference>
<dbReference type="AlphaFoldDB" id="A0AAV7UGR5"/>
<evidence type="ECO:0000313" key="1">
    <source>
        <dbReference type="EMBL" id="KAJ1187179.1"/>
    </source>
</evidence>
<comment type="caution">
    <text evidence="1">The sequence shown here is derived from an EMBL/GenBank/DDBJ whole genome shotgun (WGS) entry which is preliminary data.</text>
</comment>
<keyword evidence="2" id="KW-1185">Reference proteome</keyword>
<accession>A0AAV7UGR5</accession>
<protein>
    <recommendedName>
        <fullName evidence="3">SAM-dependent methyltransferase</fullName>
    </recommendedName>
</protein>
<reference evidence="1" key="1">
    <citation type="journal article" date="2022" name="bioRxiv">
        <title>Sequencing and chromosome-scale assembly of the giantPleurodeles waltlgenome.</title>
        <authorList>
            <person name="Brown T."/>
            <person name="Elewa A."/>
            <person name="Iarovenko S."/>
            <person name="Subramanian E."/>
            <person name="Araus A.J."/>
            <person name="Petzold A."/>
            <person name="Susuki M."/>
            <person name="Suzuki K.-i.T."/>
            <person name="Hayashi T."/>
            <person name="Toyoda A."/>
            <person name="Oliveira C."/>
            <person name="Osipova E."/>
            <person name="Leigh N.D."/>
            <person name="Simon A."/>
            <person name="Yun M.H."/>
        </authorList>
    </citation>
    <scope>NUCLEOTIDE SEQUENCE</scope>
    <source>
        <strain evidence="1">20211129_DDA</strain>
        <tissue evidence="1">Liver</tissue>
    </source>
</reference>
<dbReference type="Proteomes" id="UP001066276">
    <property type="component" value="Chromosome 3_1"/>
</dbReference>
<evidence type="ECO:0000313" key="2">
    <source>
        <dbReference type="Proteomes" id="UP001066276"/>
    </source>
</evidence>
<sequence>MEASPLVTVMPSAVRVWRSSGYPVARNVPTTTLFLSDHAPRLLEFETRMTRPAIPLWRIRPELLVDSEYKRDMQAALNGYFSVNWTTTRTRGIEWEALNVVLRRRKP</sequence>
<gene>
    <name evidence="1" type="ORF">NDU88_003958</name>
</gene>
<proteinExistence type="predicted"/>
<evidence type="ECO:0008006" key="3">
    <source>
        <dbReference type="Google" id="ProtNLM"/>
    </source>
</evidence>
<name>A0AAV7UGR5_PLEWA</name>
<organism evidence="1 2">
    <name type="scientific">Pleurodeles waltl</name>
    <name type="common">Iberian ribbed newt</name>
    <dbReference type="NCBI Taxonomy" id="8319"/>
    <lineage>
        <taxon>Eukaryota</taxon>
        <taxon>Metazoa</taxon>
        <taxon>Chordata</taxon>
        <taxon>Craniata</taxon>
        <taxon>Vertebrata</taxon>
        <taxon>Euteleostomi</taxon>
        <taxon>Amphibia</taxon>
        <taxon>Batrachia</taxon>
        <taxon>Caudata</taxon>
        <taxon>Salamandroidea</taxon>
        <taxon>Salamandridae</taxon>
        <taxon>Pleurodelinae</taxon>
        <taxon>Pleurodeles</taxon>
    </lineage>
</organism>